<dbReference type="InterPro" id="IPR029039">
    <property type="entry name" value="Flavoprotein-like_sf"/>
</dbReference>
<evidence type="ECO:0000313" key="5">
    <source>
        <dbReference type="EMBL" id="KFI82893.1"/>
    </source>
</evidence>
<dbReference type="EC" id="1.5.1.38" evidence="5"/>
<dbReference type="STRING" id="218140.BPSY_0683"/>
<organism evidence="5 6">
    <name type="scientific">Bifidobacterium psychraerophilum</name>
    <dbReference type="NCBI Taxonomy" id="218140"/>
    <lineage>
        <taxon>Bacteria</taxon>
        <taxon>Bacillati</taxon>
        <taxon>Actinomycetota</taxon>
        <taxon>Actinomycetes</taxon>
        <taxon>Bifidobacteriales</taxon>
        <taxon>Bifidobacteriaceae</taxon>
        <taxon>Bifidobacterium</taxon>
    </lineage>
</organism>
<dbReference type="GO" id="GO:0052873">
    <property type="term" value="F:FMN reductase (NADPH) activity"/>
    <property type="evidence" value="ECO:0007669"/>
    <property type="project" value="UniProtKB-EC"/>
</dbReference>
<dbReference type="PANTHER" id="PTHR43408">
    <property type="entry name" value="FMN REDUCTASE (NADPH)"/>
    <property type="match status" value="1"/>
</dbReference>
<accession>A0A087CHZ3</accession>
<dbReference type="AlphaFoldDB" id="A0A087CHZ3"/>
<keyword evidence="6" id="KW-1185">Reference proteome</keyword>
<sequence>MNSPLGASPLKVVVLEASPNAESKTASLAGIAVSIIEERYSISLSTVNVYGIGTGLTSAIMRSDVDERAEEALQTVEGADLLLVAVPVYRGSYPGMFKHFMDLIDQYALATTPVMLMATGGGEKHALVIDHALRPLFAFFHAFVAPVGVYACSADFDKTVLLNPGIYTRIQLAVDDMSVLLKGHEMTSGPTAASANRDGHPSVV</sequence>
<reference evidence="5 6" key="1">
    <citation type="submission" date="2014-03" db="EMBL/GenBank/DDBJ databases">
        <title>Genomics of Bifidobacteria.</title>
        <authorList>
            <person name="Ventura M."/>
            <person name="Milani C."/>
            <person name="Lugli G.A."/>
        </authorList>
    </citation>
    <scope>NUCLEOTIDE SEQUENCE [LARGE SCALE GENOMIC DNA]</scope>
    <source>
        <strain evidence="5 6">LMG 21775</strain>
    </source>
</reference>
<keyword evidence="3 5" id="KW-0560">Oxidoreductase</keyword>
<evidence type="ECO:0000259" key="4">
    <source>
        <dbReference type="Pfam" id="PF03358"/>
    </source>
</evidence>
<evidence type="ECO:0000256" key="2">
    <source>
        <dbReference type="ARBA" id="ARBA00022643"/>
    </source>
</evidence>
<dbReference type="SUPFAM" id="SSF52218">
    <property type="entry name" value="Flavoproteins"/>
    <property type="match status" value="1"/>
</dbReference>
<keyword evidence="2" id="KW-0288">FMN</keyword>
<dbReference type="InterPro" id="IPR005025">
    <property type="entry name" value="FMN_Rdtase-like_dom"/>
</dbReference>
<comment type="caution">
    <text evidence="5">The sequence shown here is derived from an EMBL/GenBank/DDBJ whole genome shotgun (WGS) entry which is preliminary data.</text>
</comment>
<proteinExistence type="predicted"/>
<dbReference type="InterPro" id="IPR051814">
    <property type="entry name" value="NAD(P)H-dep_FMN_reductase"/>
</dbReference>
<feature type="domain" description="NADPH-dependent FMN reductase-like" evidence="4">
    <location>
        <begin position="11"/>
        <end position="154"/>
    </location>
</feature>
<gene>
    <name evidence="5" type="ORF">BPSY_0683</name>
</gene>
<dbReference type="Proteomes" id="UP000029050">
    <property type="component" value="Unassembled WGS sequence"/>
</dbReference>
<dbReference type="GeneID" id="98299894"/>
<dbReference type="PANTHER" id="PTHR43408:SF2">
    <property type="entry name" value="FMN REDUCTASE (NADPH)"/>
    <property type="match status" value="1"/>
</dbReference>
<name>A0A087CHZ3_9BIFI</name>
<evidence type="ECO:0000256" key="3">
    <source>
        <dbReference type="ARBA" id="ARBA00023002"/>
    </source>
</evidence>
<protein>
    <submittedName>
        <fullName evidence="5">NADH-dependent FMN reductase</fullName>
        <ecNumber evidence="5">1.5.1.38</ecNumber>
    </submittedName>
</protein>
<dbReference type="EMBL" id="JGZI01000008">
    <property type="protein sequence ID" value="KFI82893.1"/>
    <property type="molecule type" value="Genomic_DNA"/>
</dbReference>
<evidence type="ECO:0000256" key="1">
    <source>
        <dbReference type="ARBA" id="ARBA00022630"/>
    </source>
</evidence>
<dbReference type="RefSeq" id="WP_033497256.1">
    <property type="nucleotide sequence ID" value="NZ_BAABVZ010000001.1"/>
</dbReference>
<keyword evidence="1" id="KW-0285">Flavoprotein</keyword>
<evidence type="ECO:0000313" key="6">
    <source>
        <dbReference type="Proteomes" id="UP000029050"/>
    </source>
</evidence>
<dbReference type="Gene3D" id="3.40.50.360">
    <property type="match status" value="1"/>
</dbReference>
<dbReference type="Pfam" id="PF03358">
    <property type="entry name" value="FMN_red"/>
    <property type="match status" value="1"/>
</dbReference>
<dbReference type="eggNOG" id="COG0431">
    <property type="taxonomic scope" value="Bacteria"/>
</dbReference>